<gene>
    <name evidence="1" type="ORF">BofuT4_uP091910.1</name>
</gene>
<dbReference type="InParanoid" id="G2YEN4"/>
<dbReference type="AlphaFoldDB" id="G2YEN4"/>
<dbReference type="EMBL" id="FQ790324">
    <property type="protein sequence ID" value="CCD50232.1"/>
    <property type="molecule type" value="Genomic_DNA"/>
</dbReference>
<accession>G2YEN4</accession>
<evidence type="ECO:0000313" key="2">
    <source>
        <dbReference type="Proteomes" id="UP000008177"/>
    </source>
</evidence>
<reference evidence="2" key="1">
    <citation type="journal article" date="2011" name="PLoS Genet.">
        <title>Genomic analysis of the necrotrophic fungal pathogens Sclerotinia sclerotiorum and Botrytis cinerea.</title>
        <authorList>
            <person name="Amselem J."/>
            <person name="Cuomo C.A."/>
            <person name="van Kan J.A."/>
            <person name="Viaud M."/>
            <person name="Benito E.P."/>
            <person name="Couloux A."/>
            <person name="Coutinho P.M."/>
            <person name="de Vries R.P."/>
            <person name="Dyer P.S."/>
            <person name="Fillinger S."/>
            <person name="Fournier E."/>
            <person name="Gout L."/>
            <person name="Hahn M."/>
            <person name="Kohn L."/>
            <person name="Lapalu N."/>
            <person name="Plummer K.M."/>
            <person name="Pradier J.M."/>
            <person name="Quevillon E."/>
            <person name="Sharon A."/>
            <person name="Simon A."/>
            <person name="ten Have A."/>
            <person name="Tudzynski B."/>
            <person name="Tudzynski P."/>
            <person name="Wincker P."/>
            <person name="Andrew M."/>
            <person name="Anthouard V."/>
            <person name="Beever R.E."/>
            <person name="Beffa R."/>
            <person name="Benoit I."/>
            <person name="Bouzid O."/>
            <person name="Brault B."/>
            <person name="Chen Z."/>
            <person name="Choquer M."/>
            <person name="Collemare J."/>
            <person name="Cotton P."/>
            <person name="Danchin E.G."/>
            <person name="Da Silva C."/>
            <person name="Gautier A."/>
            <person name="Giraud C."/>
            <person name="Giraud T."/>
            <person name="Gonzalez C."/>
            <person name="Grossetete S."/>
            <person name="Guldener U."/>
            <person name="Henrissat B."/>
            <person name="Howlett B.J."/>
            <person name="Kodira C."/>
            <person name="Kretschmer M."/>
            <person name="Lappartient A."/>
            <person name="Leroch M."/>
            <person name="Levis C."/>
            <person name="Mauceli E."/>
            <person name="Neuveglise C."/>
            <person name="Oeser B."/>
            <person name="Pearson M."/>
            <person name="Poulain J."/>
            <person name="Poussereau N."/>
            <person name="Quesneville H."/>
            <person name="Rascle C."/>
            <person name="Schumacher J."/>
            <person name="Segurens B."/>
            <person name="Sexton A."/>
            <person name="Silva E."/>
            <person name="Sirven C."/>
            <person name="Soanes D.M."/>
            <person name="Talbot N.J."/>
            <person name="Templeton M."/>
            <person name="Yandava C."/>
            <person name="Yarden O."/>
            <person name="Zeng Q."/>
            <person name="Rollins J.A."/>
            <person name="Lebrun M.H."/>
            <person name="Dickman M."/>
        </authorList>
    </citation>
    <scope>NUCLEOTIDE SEQUENCE [LARGE SCALE GENOMIC DNA]</scope>
    <source>
        <strain evidence="2">T4</strain>
    </source>
</reference>
<protein>
    <submittedName>
        <fullName evidence="1">Uncharacterized protein</fullName>
    </submittedName>
</protein>
<dbReference type="Proteomes" id="UP000008177">
    <property type="component" value="Unplaced contigs"/>
</dbReference>
<evidence type="ECO:0000313" key="1">
    <source>
        <dbReference type="EMBL" id="CCD50232.1"/>
    </source>
</evidence>
<sequence length="57" mass="6266">MPFPDIATKRHSKMRSRPEVMAVGSAVKFADVGCRDVLGLGVLYSIGLNCAWVERDD</sequence>
<proteinExistence type="predicted"/>
<organism evidence="1 2">
    <name type="scientific">Botryotinia fuckeliana (strain T4)</name>
    <name type="common">Noble rot fungus</name>
    <name type="synonym">Botrytis cinerea</name>
    <dbReference type="NCBI Taxonomy" id="999810"/>
    <lineage>
        <taxon>Eukaryota</taxon>
        <taxon>Fungi</taxon>
        <taxon>Dikarya</taxon>
        <taxon>Ascomycota</taxon>
        <taxon>Pezizomycotina</taxon>
        <taxon>Leotiomycetes</taxon>
        <taxon>Helotiales</taxon>
        <taxon>Sclerotiniaceae</taxon>
        <taxon>Botrytis</taxon>
    </lineage>
</organism>
<name>G2YEN4_BOTF4</name>
<dbReference type="HOGENOM" id="CLU_2996298_0_0_1"/>